<gene>
    <name evidence="1" type="ORF">JI746_15495</name>
</gene>
<sequence>MAVIHTFLVGLTARAIHLLPRPLHGALDAWSRRRAHQRALRRQRATRPKG</sequence>
<name>A0ABS1JQG5_9BURK</name>
<protein>
    <submittedName>
        <fullName evidence="1">Uncharacterized protein</fullName>
    </submittedName>
</protein>
<dbReference type="Proteomes" id="UP000622707">
    <property type="component" value="Unassembled WGS sequence"/>
</dbReference>
<evidence type="ECO:0000313" key="1">
    <source>
        <dbReference type="EMBL" id="MBL0426518.1"/>
    </source>
</evidence>
<dbReference type="RefSeq" id="WP_201690699.1">
    <property type="nucleotide sequence ID" value="NZ_JAEQND010000008.1"/>
</dbReference>
<reference evidence="1 2" key="1">
    <citation type="journal article" date="2017" name="Int. J. Syst. Evol. Microbiol.">
        <title>Ramlibacter alkalitolerans sp. nov., alkali-tolerant bacterium isolated from soil of ginseng.</title>
        <authorList>
            <person name="Lee D.H."/>
            <person name="Cha C.J."/>
        </authorList>
    </citation>
    <scope>NUCLEOTIDE SEQUENCE [LARGE SCALE GENOMIC DNA]</scope>
    <source>
        <strain evidence="1 2">KACC 19305</strain>
    </source>
</reference>
<evidence type="ECO:0000313" key="2">
    <source>
        <dbReference type="Proteomes" id="UP000622707"/>
    </source>
</evidence>
<comment type="caution">
    <text evidence="1">The sequence shown here is derived from an EMBL/GenBank/DDBJ whole genome shotgun (WGS) entry which is preliminary data.</text>
</comment>
<proteinExistence type="predicted"/>
<keyword evidence="2" id="KW-1185">Reference proteome</keyword>
<dbReference type="EMBL" id="JAEQND010000008">
    <property type="protein sequence ID" value="MBL0426518.1"/>
    <property type="molecule type" value="Genomic_DNA"/>
</dbReference>
<organism evidence="1 2">
    <name type="scientific">Ramlibacter alkalitolerans</name>
    <dbReference type="NCBI Taxonomy" id="2039631"/>
    <lineage>
        <taxon>Bacteria</taxon>
        <taxon>Pseudomonadati</taxon>
        <taxon>Pseudomonadota</taxon>
        <taxon>Betaproteobacteria</taxon>
        <taxon>Burkholderiales</taxon>
        <taxon>Comamonadaceae</taxon>
        <taxon>Ramlibacter</taxon>
    </lineage>
</organism>
<accession>A0ABS1JQG5</accession>